<evidence type="ECO:0000256" key="4">
    <source>
        <dbReference type="ARBA" id="ARBA00023155"/>
    </source>
</evidence>
<dbReference type="PANTHER" id="PTHR46770">
    <property type="entry name" value="HOMEOBOX PROTEIN ORTHOPEDIA"/>
    <property type="match status" value="1"/>
</dbReference>
<dbReference type="PROSITE" id="PS50071">
    <property type="entry name" value="HOMEOBOX_2"/>
    <property type="match status" value="1"/>
</dbReference>
<dbReference type="EMBL" id="HBUF01099332">
    <property type="protein sequence ID" value="CAG6637697.1"/>
    <property type="molecule type" value="Transcribed_RNA"/>
</dbReference>
<dbReference type="PROSITE" id="PS00027">
    <property type="entry name" value="HOMEOBOX_1"/>
    <property type="match status" value="1"/>
</dbReference>
<evidence type="ECO:0000256" key="6">
    <source>
        <dbReference type="PROSITE-ProRule" id="PRU00108"/>
    </source>
</evidence>
<keyword evidence="3 6" id="KW-0238">DNA-binding</keyword>
<dbReference type="GO" id="GO:0005634">
    <property type="term" value="C:nucleus"/>
    <property type="evidence" value="ECO:0007669"/>
    <property type="project" value="UniProtKB-SubCell"/>
</dbReference>
<evidence type="ECO:0000256" key="2">
    <source>
        <dbReference type="ARBA" id="ARBA00006503"/>
    </source>
</evidence>
<dbReference type="InterPro" id="IPR051895">
    <property type="entry name" value="OTP_Homeobox"/>
</dbReference>
<dbReference type="SUPFAM" id="SSF46689">
    <property type="entry name" value="Homeodomain-like"/>
    <property type="match status" value="1"/>
</dbReference>
<dbReference type="EMBL" id="HBUF01099331">
    <property type="protein sequence ID" value="CAG6637696.1"/>
    <property type="molecule type" value="Transcribed_RNA"/>
</dbReference>
<dbReference type="InterPro" id="IPR009057">
    <property type="entry name" value="Homeodomain-like_sf"/>
</dbReference>
<name>A0A8D8VVW4_9HEMI</name>
<dbReference type="PRINTS" id="PR00031">
    <property type="entry name" value="HTHREPRESSR"/>
</dbReference>
<comment type="subcellular location">
    <subcellularLocation>
        <location evidence="1 6 7">Nucleus</location>
    </subcellularLocation>
</comment>
<feature type="DNA-binding region" description="Homeobox" evidence="6">
    <location>
        <begin position="80"/>
        <end position="139"/>
    </location>
</feature>
<dbReference type="GO" id="GO:0003677">
    <property type="term" value="F:DNA binding"/>
    <property type="evidence" value="ECO:0007669"/>
    <property type="project" value="UniProtKB-UniRule"/>
</dbReference>
<evidence type="ECO:0000256" key="3">
    <source>
        <dbReference type="ARBA" id="ARBA00023125"/>
    </source>
</evidence>
<sequence length="271" mass="29819">MLNNLSIIGHTTLNGSKDCDDIKRSFHHHNHHHHHHGLNDLKISNDLSSSSFRVSSFDPTGLTLSGLHSNSDDNKSSSKQKRHRTRFTPAQLNELERCFSKTHYPDIFMREEIAMRIGLTESRVQVWFQNRRAKWKKRKKTTNVFRTAGSLLPSHAGLPPFGSMSDGLCGAAGSMFGSTDTRWPGVSGMSAAGLSQLSQNSSAAMSMSSHLSQFTTTPHHHHHHQSNLTATMSGASNTTSLYQTHYGLNSLDPVFYGHDTGGGGSNSEPVN</sequence>
<dbReference type="PANTHER" id="PTHR46770:SF1">
    <property type="entry name" value="HOMEOBOX PROTEIN ORTHOPEDIA"/>
    <property type="match status" value="1"/>
</dbReference>
<keyword evidence="4 6" id="KW-0371">Homeobox</keyword>
<feature type="region of interest" description="Disordered" evidence="8">
    <location>
        <begin position="65"/>
        <end position="87"/>
    </location>
</feature>
<keyword evidence="5 6" id="KW-0539">Nucleus</keyword>
<dbReference type="GO" id="GO:0030182">
    <property type="term" value="P:neuron differentiation"/>
    <property type="evidence" value="ECO:0007669"/>
    <property type="project" value="TreeGrafter"/>
</dbReference>
<evidence type="ECO:0000256" key="7">
    <source>
        <dbReference type="RuleBase" id="RU000682"/>
    </source>
</evidence>
<dbReference type="InterPro" id="IPR000047">
    <property type="entry name" value="HTH_motif"/>
</dbReference>
<dbReference type="CDD" id="cd00086">
    <property type="entry name" value="homeodomain"/>
    <property type="match status" value="1"/>
</dbReference>
<comment type="similarity">
    <text evidence="2">Belongs to the paired homeobox family. Bicoid subfamily.</text>
</comment>
<organism evidence="10">
    <name type="scientific">Cacopsylla melanoneura</name>
    <dbReference type="NCBI Taxonomy" id="428564"/>
    <lineage>
        <taxon>Eukaryota</taxon>
        <taxon>Metazoa</taxon>
        <taxon>Ecdysozoa</taxon>
        <taxon>Arthropoda</taxon>
        <taxon>Hexapoda</taxon>
        <taxon>Insecta</taxon>
        <taxon>Pterygota</taxon>
        <taxon>Neoptera</taxon>
        <taxon>Paraneoptera</taxon>
        <taxon>Hemiptera</taxon>
        <taxon>Sternorrhyncha</taxon>
        <taxon>Psylloidea</taxon>
        <taxon>Psyllidae</taxon>
        <taxon>Psyllinae</taxon>
        <taxon>Cacopsylla</taxon>
    </lineage>
</organism>
<evidence type="ECO:0000313" key="10">
    <source>
        <dbReference type="EMBL" id="CAG6637697.1"/>
    </source>
</evidence>
<dbReference type="SMART" id="SM00389">
    <property type="entry name" value="HOX"/>
    <property type="match status" value="1"/>
</dbReference>
<protein>
    <submittedName>
        <fullName evidence="10">Homeobox protein orthopedia</fullName>
    </submittedName>
</protein>
<dbReference type="FunFam" id="1.10.10.60:FF:000400">
    <property type="entry name" value="Orthopedia, isoform H"/>
    <property type="match status" value="1"/>
</dbReference>
<evidence type="ECO:0000256" key="8">
    <source>
        <dbReference type="SAM" id="MobiDB-lite"/>
    </source>
</evidence>
<dbReference type="InterPro" id="IPR017970">
    <property type="entry name" value="Homeobox_CS"/>
</dbReference>
<evidence type="ECO:0000256" key="5">
    <source>
        <dbReference type="ARBA" id="ARBA00023242"/>
    </source>
</evidence>
<dbReference type="GO" id="GO:0000981">
    <property type="term" value="F:DNA-binding transcription factor activity, RNA polymerase II-specific"/>
    <property type="evidence" value="ECO:0007669"/>
    <property type="project" value="InterPro"/>
</dbReference>
<dbReference type="InterPro" id="IPR001356">
    <property type="entry name" value="HD"/>
</dbReference>
<dbReference type="AlphaFoldDB" id="A0A8D8VVW4"/>
<dbReference type="Gene3D" id="1.10.10.60">
    <property type="entry name" value="Homeodomain-like"/>
    <property type="match status" value="1"/>
</dbReference>
<proteinExistence type="inferred from homology"/>
<feature type="region of interest" description="Disordered" evidence="8">
    <location>
        <begin position="205"/>
        <end position="228"/>
    </location>
</feature>
<reference evidence="10" key="1">
    <citation type="submission" date="2021-05" db="EMBL/GenBank/DDBJ databases">
        <authorList>
            <person name="Alioto T."/>
            <person name="Alioto T."/>
            <person name="Gomez Garrido J."/>
        </authorList>
    </citation>
    <scope>NUCLEOTIDE SEQUENCE</scope>
</reference>
<evidence type="ECO:0000259" key="9">
    <source>
        <dbReference type="PROSITE" id="PS50071"/>
    </source>
</evidence>
<dbReference type="Pfam" id="PF00046">
    <property type="entry name" value="Homeodomain"/>
    <property type="match status" value="1"/>
</dbReference>
<feature type="domain" description="Homeobox" evidence="9">
    <location>
        <begin position="78"/>
        <end position="138"/>
    </location>
</feature>
<evidence type="ECO:0000256" key="1">
    <source>
        <dbReference type="ARBA" id="ARBA00004123"/>
    </source>
</evidence>
<accession>A0A8D8VVW4</accession>